<reference evidence="2" key="2">
    <citation type="journal article" date="2021" name="PeerJ">
        <title>Extensive microbial diversity within the chicken gut microbiome revealed by metagenomics and culture.</title>
        <authorList>
            <person name="Gilroy R."/>
            <person name="Ravi A."/>
            <person name="Getino M."/>
            <person name="Pursley I."/>
            <person name="Horton D.L."/>
            <person name="Alikhan N.F."/>
            <person name="Baker D."/>
            <person name="Gharbi K."/>
            <person name="Hall N."/>
            <person name="Watson M."/>
            <person name="Adriaenssens E.M."/>
            <person name="Foster-Nyarko E."/>
            <person name="Jarju S."/>
            <person name="Secka A."/>
            <person name="Antonio M."/>
            <person name="Oren A."/>
            <person name="Chaudhuri R.R."/>
            <person name="La Ragione R."/>
            <person name="Hildebrand F."/>
            <person name="Pallen M.J."/>
        </authorList>
    </citation>
    <scope>NUCLEOTIDE SEQUENCE</scope>
    <source>
        <strain evidence="2">CHK176-6737</strain>
    </source>
</reference>
<feature type="domain" description="Cyclophilin-like" evidence="1">
    <location>
        <begin position="9"/>
        <end position="113"/>
    </location>
</feature>
<name>A0A9D1SMT2_9FIRM</name>
<dbReference type="EMBL" id="DVNM01000002">
    <property type="protein sequence ID" value="HIU68404.1"/>
    <property type="molecule type" value="Genomic_DNA"/>
</dbReference>
<evidence type="ECO:0000313" key="2">
    <source>
        <dbReference type="EMBL" id="HIU68404.1"/>
    </source>
</evidence>
<protein>
    <recommendedName>
        <fullName evidence="1">Cyclophilin-like domain-containing protein</fullName>
    </recommendedName>
</protein>
<dbReference type="Proteomes" id="UP000824125">
    <property type="component" value="Unassembled WGS sequence"/>
</dbReference>
<comment type="caution">
    <text evidence="2">The sequence shown here is derived from an EMBL/GenBank/DDBJ whole genome shotgun (WGS) entry which is preliminary data.</text>
</comment>
<sequence length="113" mass="12413">MQISVTDSQEHEVVFALNDSSAAKALYAQLPLRVEVENYSTNEKIFYPEPLDVSDTPAAGVEVGTLAYYAPWGDVVMFYDTYLANPSLYELGRAVSGAEQIRELSGTLDISVE</sequence>
<dbReference type="AlphaFoldDB" id="A0A9D1SMT2"/>
<gene>
    <name evidence="2" type="ORF">IAD23_00420</name>
</gene>
<reference evidence="2" key="1">
    <citation type="submission" date="2020-10" db="EMBL/GenBank/DDBJ databases">
        <authorList>
            <person name="Gilroy R."/>
        </authorList>
    </citation>
    <scope>NUCLEOTIDE SEQUENCE</scope>
    <source>
        <strain evidence="2">CHK176-6737</strain>
    </source>
</reference>
<dbReference type="SUPFAM" id="SSF50891">
    <property type="entry name" value="Cyclophilin-like"/>
    <property type="match status" value="1"/>
</dbReference>
<accession>A0A9D1SMT2</accession>
<dbReference type="InterPro" id="IPR041183">
    <property type="entry name" value="Cyclophilin-like"/>
</dbReference>
<evidence type="ECO:0000259" key="1">
    <source>
        <dbReference type="Pfam" id="PF18050"/>
    </source>
</evidence>
<organism evidence="2 3">
    <name type="scientific">Candidatus Scybalenecus merdavium</name>
    <dbReference type="NCBI Taxonomy" id="2840939"/>
    <lineage>
        <taxon>Bacteria</taxon>
        <taxon>Bacillati</taxon>
        <taxon>Bacillota</taxon>
        <taxon>Clostridia</taxon>
        <taxon>Eubacteriales</taxon>
        <taxon>Oscillospiraceae</taxon>
        <taxon>Oscillospiraceae incertae sedis</taxon>
        <taxon>Candidatus Scybalenecus</taxon>
    </lineage>
</organism>
<proteinExistence type="predicted"/>
<dbReference type="InterPro" id="IPR029000">
    <property type="entry name" value="Cyclophilin-like_dom_sf"/>
</dbReference>
<evidence type="ECO:0000313" key="3">
    <source>
        <dbReference type="Proteomes" id="UP000824125"/>
    </source>
</evidence>
<dbReference type="Gene3D" id="2.40.100.20">
    <property type="match status" value="1"/>
</dbReference>
<dbReference type="Pfam" id="PF18050">
    <property type="entry name" value="Cyclophil_like2"/>
    <property type="match status" value="1"/>
</dbReference>